<organism evidence="2 3">
    <name type="scientific">Neohortaea acidophila</name>
    <dbReference type="NCBI Taxonomy" id="245834"/>
    <lineage>
        <taxon>Eukaryota</taxon>
        <taxon>Fungi</taxon>
        <taxon>Dikarya</taxon>
        <taxon>Ascomycota</taxon>
        <taxon>Pezizomycotina</taxon>
        <taxon>Dothideomycetes</taxon>
        <taxon>Dothideomycetidae</taxon>
        <taxon>Mycosphaerellales</taxon>
        <taxon>Teratosphaeriaceae</taxon>
        <taxon>Neohortaea</taxon>
    </lineage>
</organism>
<reference evidence="2" key="1">
    <citation type="journal article" date="2020" name="Stud. Mycol.">
        <title>101 Dothideomycetes genomes: a test case for predicting lifestyles and emergence of pathogens.</title>
        <authorList>
            <person name="Haridas S."/>
            <person name="Albert R."/>
            <person name="Binder M."/>
            <person name="Bloem J."/>
            <person name="Labutti K."/>
            <person name="Salamov A."/>
            <person name="Andreopoulos B."/>
            <person name="Baker S."/>
            <person name="Barry K."/>
            <person name="Bills G."/>
            <person name="Bluhm B."/>
            <person name="Cannon C."/>
            <person name="Castanera R."/>
            <person name="Culley D."/>
            <person name="Daum C."/>
            <person name="Ezra D."/>
            <person name="Gonzalez J."/>
            <person name="Henrissat B."/>
            <person name="Kuo A."/>
            <person name="Liang C."/>
            <person name="Lipzen A."/>
            <person name="Lutzoni F."/>
            <person name="Magnuson J."/>
            <person name="Mondo S."/>
            <person name="Nolan M."/>
            <person name="Ohm R."/>
            <person name="Pangilinan J."/>
            <person name="Park H.-J."/>
            <person name="Ramirez L."/>
            <person name="Alfaro M."/>
            <person name="Sun H."/>
            <person name="Tritt A."/>
            <person name="Yoshinaga Y."/>
            <person name="Zwiers L.-H."/>
            <person name="Turgeon B."/>
            <person name="Goodwin S."/>
            <person name="Spatafora J."/>
            <person name="Crous P."/>
            <person name="Grigoriev I."/>
        </authorList>
    </citation>
    <scope>NUCLEOTIDE SEQUENCE</scope>
    <source>
        <strain evidence="2">CBS 113389</strain>
    </source>
</reference>
<keyword evidence="3" id="KW-1185">Reference proteome</keyword>
<feature type="compositionally biased region" description="Polar residues" evidence="1">
    <location>
        <begin position="111"/>
        <end position="121"/>
    </location>
</feature>
<proteinExistence type="predicted"/>
<gene>
    <name evidence="2" type="ORF">BDY17DRAFT_67764</name>
</gene>
<feature type="compositionally biased region" description="Basic residues" evidence="1">
    <location>
        <begin position="124"/>
        <end position="133"/>
    </location>
</feature>
<feature type="region of interest" description="Disordered" evidence="1">
    <location>
        <begin position="1"/>
        <end position="20"/>
    </location>
</feature>
<sequence>MGKIGDVSARRGCSLRSRRQAHAGSRSLAAVARANGDDAVHLVAQSVGYTRRINGNWMDTSAGAPFWTATLRHSPPRRTRHMCLDEAIRQVARTDGGGASLLVVRVSASAPLSSRRANTNGPGRKIRRSKSGRQARYVSKTGARDSWAHR</sequence>
<accession>A0A6A6Q0K7</accession>
<evidence type="ECO:0000313" key="3">
    <source>
        <dbReference type="Proteomes" id="UP000799767"/>
    </source>
</evidence>
<dbReference type="GeneID" id="54479604"/>
<dbReference type="Proteomes" id="UP000799767">
    <property type="component" value="Unassembled WGS sequence"/>
</dbReference>
<protein>
    <submittedName>
        <fullName evidence="2">Uncharacterized protein</fullName>
    </submittedName>
</protein>
<feature type="region of interest" description="Disordered" evidence="1">
    <location>
        <begin position="111"/>
        <end position="150"/>
    </location>
</feature>
<dbReference type="EMBL" id="MU001632">
    <property type="protein sequence ID" value="KAF2485940.1"/>
    <property type="molecule type" value="Genomic_DNA"/>
</dbReference>
<name>A0A6A6Q0K7_9PEZI</name>
<evidence type="ECO:0000313" key="2">
    <source>
        <dbReference type="EMBL" id="KAF2485940.1"/>
    </source>
</evidence>
<dbReference type="RefSeq" id="XP_033592509.1">
    <property type="nucleotide sequence ID" value="XM_033738602.1"/>
</dbReference>
<evidence type="ECO:0000256" key="1">
    <source>
        <dbReference type="SAM" id="MobiDB-lite"/>
    </source>
</evidence>
<dbReference type="AlphaFoldDB" id="A0A6A6Q0K7"/>